<name>A0A553RGL2_9TELE</name>
<protein>
    <submittedName>
        <fullName evidence="1">Uncharacterized protein</fullName>
    </submittedName>
</protein>
<evidence type="ECO:0000313" key="1">
    <source>
        <dbReference type="EMBL" id="TRZ01307.1"/>
    </source>
</evidence>
<proteinExistence type="predicted"/>
<dbReference type="AlphaFoldDB" id="A0A553RGL2"/>
<evidence type="ECO:0000313" key="2">
    <source>
        <dbReference type="Proteomes" id="UP000316079"/>
    </source>
</evidence>
<keyword evidence="2" id="KW-1185">Reference proteome</keyword>
<accession>A0A553RGL2</accession>
<organism evidence="1 2">
    <name type="scientific">Danionella cerebrum</name>
    <dbReference type="NCBI Taxonomy" id="2873325"/>
    <lineage>
        <taxon>Eukaryota</taxon>
        <taxon>Metazoa</taxon>
        <taxon>Chordata</taxon>
        <taxon>Craniata</taxon>
        <taxon>Vertebrata</taxon>
        <taxon>Euteleostomi</taxon>
        <taxon>Actinopterygii</taxon>
        <taxon>Neopterygii</taxon>
        <taxon>Teleostei</taxon>
        <taxon>Ostariophysi</taxon>
        <taxon>Cypriniformes</taxon>
        <taxon>Danionidae</taxon>
        <taxon>Danioninae</taxon>
        <taxon>Danionella</taxon>
    </lineage>
</organism>
<dbReference type="Proteomes" id="UP000316079">
    <property type="component" value="Unassembled WGS sequence"/>
</dbReference>
<gene>
    <name evidence="1" type="ORF">DNTS_018635</name>
</gene>
<comment type="caution">
    <text evidence="1">The sequence shown here is derived from an EMBL/GenBank/DDBJ whole genome shotgun (WGS) entry which is preliminary data.</text>
</comment>
<reference evidence="1 2" key="1">
    <citation type="journal article" date="2019" name="Sci. Data">
        <title>Hybrid genome assembly and annotation of Danionella translucida.</title>
        <authorList>
            <person name="Kadobianskyi M."/>
            <person name="Schulze L."/>
            <person name="Schuelke M."/>
            <person name="Judkewitz B."/>
        </authorList>
    </citation>
    <scope>NUCLEOTIDE SEQUENCE [LARGE SCALE GENOMIC DNA]</scope>
    <source>
        <strain evidence="1 2">Bolton</strain>
    </source>
</reference>
<sequence>MQMRRLLEELGGGLEPWALGFICCQLNLCCTLSLAPFRRNQNTSQIDISFKRQLITETCPGPQLTNDLSLTSSQLFPAGMKPSSCSSLRTKQETIGDISLASISWRREGSDGETRSLWK</sequence>
<dbReference type="EMBL" id="SRMA01024123">
    <property type="protein sequence ID" value="TRZ01307.1"/>
    <property type="molecule type" value="Genomic_DNA"/>
</dbReference>